<protein>
    <submittedName>
        <fullName evidence="2">Uncharacterized protein</fullName>
    </submittedName>
</protein>
<feature type="region of interest" description="Disordered" evidence="1">
    <location>
        <begin position="83"/>
        <end position="159"/>
    </location>
</feature>
<feature type="region of interest" description="Disordered" evidence="1">
    <location>
        <begin position="1"/>
        <end position="28"/>
    </location>
</feature>
<dbReference type="EMBL" id="JACAZE010000013">
    <property type="protein sequence ID" value="KAF7300566.1"/>
    <property type="molecule type" value="Genomic_DNA"/>
</dbReference>
<sequence length="232" mass="25359">MSCTTKSPTTPLRSALKKTKRSASALRAPLPFVPPMLATVQHDRASASRAVVQEPEDYEAPPLFTIPNYQQAEPSIAAEELSPLDGDLFGRPPAAARRELPRTQLPPRRSFDSLASTVVTEASSALNHQPRRSSSTTLSSNGHPSTPAKNVAPAEHTPPQPRRLVQAQRDLFKGFRVHQPTVSPQASRAVETAVAVVCVQTSQLQSGPAPVVSPVRNHHRSWLRSKLDFWRH</sequence>
<dbReference type="Proteomes" id="UP000613580">
    <property type="component" value="Unassembled WGS sequence"/>
</dbReference>
<accession>A0A8H6SKY2</accession>
<feature type="compositionally biased region" description="Polar residues" evidence="1">
    <location>
        <begin position="1"/>
        <end position="12"/>
    </location>
</feature>
<keyword evidence="3" id="KW-1185">Reference proteome</keyword>
<reference evidence="2" key="1">
    <citation type="submission" date="2020-05" db="EMBL/GenBank/DDBJ databases">
        <title>Mycena genomes resolve the evolution of fungal bioluminescence.</title>
        <authorList>
            <person name="Tsai I.J."/>
        </authorList>
    </citation>
    <scope>NUCLEOTIDE SEQUENCE</scope>
    <source>
        <strain evidence="2">110903Hualien_Pintung</strain>
    </source>
</reference>
<comment type="caution">
    <text evidence="2">The sequence shown here is derived from an EMBL/GenBank/DDBJ whole genome shotgun (WGS) entry which is preliminary data.</text>
</comment>
<dbReference type="AlphaFoldDB" id="A0A8H6SKY2"/>
<evidence type="ECO:0000256" key="1">
    <source>
        <dbReference type="SAM" id="MobiDB-lite"/>
    </source>
</evidence>
<dbReference type="OrthoDB" id="3054362at2759"/>
<evidence type="ECO:0000313" key="3">
    <source>
        <dbReference type="Proteomes" id="UP000613580"/>
    </source>
</evidence>
<gene>
    <name evidence="2" type="ORF">HMN09_00941500</name>
</gene>
<feature type="compositionally biased region" description="Polar residues" evidence="1">
    <location>
        <begin position="113"/>
        <end position="148"/>
    </location>
</feature>
<name>A0A8H6SKY2_MYCCL</name>
<proteinExistence type="predicted"/>
<organism evidence="2 3">
    <name type="scientific">Mycena chlorophos</name>
    <name type="common">Agaric fungus</name>
    <name type="synonym">Agaricus chlorophos</name>
    <dbReference type="NCBI Taxonomy" id="658473"/>
    <lineage>
        <taxon>Eukaryota</taxon>
        <taxon>Fungi</taxon>
        <taxon>Dikarya</taxon>
        <taxon>Basidiomycota</taxon>
        <taxon>Agaricomycotina</taxon>
        <taxon>Agaricomycetes</taxon>
        <taxon>Agaricomycetidae</taxon>
        <taxon>Agaricales</taxon>
        <taxon>Marasmiineae</taxon>
        <taxon>Mycenaceae</taxon>
        <taxon>Mycena</taxon>
    </lineage>
</organism>
<evidence type="ECO:0000313" key="2">
    <source>
        <dbReference type="EMBL" id="KAF7300566.1"/>
    </source>
</evidence>